<feature type="binding site" evidence="9">
    <location>
        <begin position="238"/>
        <end position="239"/>
    </location>
    <ligand>
        <name>substrate</name>
    </ligand>
</feature>
<evidence type="ECO:0000256" key="2">
    <source>
        <dbReference type="ARBA" id="ARBA00007422"/>
    </source>
</evidence>
<feature type="binding site" evidence="9">
    <location>
        <position position="217"/>
    </location>
    <ligand>
        <name>substrate</name>
    </ligand>
</feature>
<dbReference type="GO" id="GO:0004807">
    <property type="term" value="F:triose-phosphate isomerase activity"/>
    <property type="evidence" value="ECO:0007669"/>
    <property type="project" value="UniProtKB-UniRule"/>
</dbReference>
<dbReference type="PROSITE" id="PS00171">
    <property type="entry name" value="TIM_1"/>
    <property type="match status" value="1"/>
</dbReference>
<accession>A0AAT9LI12</accession>
<dbReference type="PANTHER" id="PTHR21139:SF42">
    <property type="entry name" value="TRIOSEPHOSPHATE ISOMERASE"/>
    <property type="match status" value="1"/>
</dbReference>
<evidence type="ECO:0000256" key="3">
    <source>
        <dbReference type="ARBA" id="ARBA00011940"/>
    </source>
</evidence>
<evidence type="ECO:0000256" key="7">
    <source>
        <dbReference type="ARBA" id="ARBA00023152"/>
    </source>
</evidence>
<sequence length="261" mass="28492">MRTPLIAANWKMNKTIGEALSFAGTFLDILYSQGGESFPVEIVICPPFTAVPALCATFAGKNVAVGGQNLYWEEKGAFTGEISPVMLRDAGCKYVIVGHSERRRLFAENDEMVAKKVRSALDHGLRPIVCVGETLEERDEGRTFEVCEGQVRKDLSLVKAQEIPSIVIAYEPVWAIGTGKEARPDDAGEVIVHIRETVNQVFGPGTSQNLRVLYGGSVKSSNIRQFMLKEEIDGALVGGASLDPEEFFKIALESKKAKAKN</sequence>
<dbReference type="CDD" id="cd00311">
    <property type="entry name" value="TIM"/>
    <property type="match status" value="1"/>
</dbReference>
<dbReference type="PANTHER" id="PTHR21139">
    <property type="entry name" value="TRIOSEPHOSPHATE ISOMERASE"/>
    <property type="match status" value="1"/>
</dbReference>
<dbReference type="EC" id="5.3.1.1" evidence="3 9"/>
<dbReference type="EMBL" id="CP062796">
    <property type="protein sequence ID" value="QUL99465.1"/>
    <property type="molecule type" value="Genomic_DNA"/>
</dbReference>
<dbReference type="InterPro" id="IPR020861">
    <property type="entry name" value="Triosephosphate_isomerase_AS"/>
</dbReference>
<reference evidence="11" key="2">
    <citation type="journal article" date="2023" name="Biology">
        <title>Prokaryotic Life Associated with Coal-Fire Gas Vents Revealed by Metagenomics.</title>
        <authorList>
            <person name="Kadnikov V.V."/>
            <person name="Mardanov A.V."/>
            <person name="Beletsky A.V."/>
            <person name="Karnachuk O.V."/>
            <person name="Ravin N.V."/>
        </authorList>
    </citation>
    <scope>NUCLEOTIDE SEQUENCE</scope>
    <source>
        <strain evidence="11">Bu02</strain>
    </source>
</reference>
<feature type="active site" description="Electrophile" evidence="9">
    <location>
        <position position="99"/>
    </location>
</feature>
<dbReference type="GO" id="GO:0019563">
    <property type="term" value="P:glycerol catabolic process"/>
    <property type="evidence" value="ECO:0007669"/>
    <property type="project" value="TreeGrafter"/>
</dbReference>
<comment type="subunit">
    <text evidence="9 10">Homodimer.</text>
</comment>
<evidence type="ECO:0000256" key="5">
    <source>
        <dbReference type="ARBA" id="ARBA00022432"/>
    </source>
</evidence>
<keyword evidence="6 9" id="KW-0963">Cytoplasm</keyword>
<comment type="function">
    <text evidence="9">Involved in the gluconeogenesis. Catalyzes stereospecifically the conversion of dihydroxyacetone phosphate (DHAP) to D-glyceraldehyde-3-phosphate (G3P).</text>
</comment>
<dbReference type="GO" id="GO:0046166">
    <property type="term" value="P:glyceraldehyde-3-phosphate biosynthetic process"/>
    <property type="evidence" value="ECO:0007669"/>
    <property type="project" value="TreeGrafter"/>
</dbReference>
<dbReference type="GO" id="GO:0006096">
    <property type="term" value="P:glycolytic process"/>
    <property type="evidence" value="ECO:0007669"/>
    <property type="project" value="UniProtKB-UniRule"/>
</dbReference>
<evidence type="ECO:0000256" key="6">
    <source>
        <dbReference type="ARBA" id="ARBA00022490"/>
    </source>
</evidence>
<reference evidence="11" key="1">
    <citation type="submission" date="2020-10" db="EMBL/GenBank/DDBJ databases">
        <authorList>
            <person name="Kadnikov V."/>
            <person name="Beletsky A.V."/>
            <person name="Mardanov A.V."/>
            <person name="Karnachuk O.V."/>
            <person name="Ravin N.V."/>
        </authorList>
    </citation>
    <scope>NUCLEOTIDE SEQUENCE</scope>
    <source>
        <strain evidence="11">Bu02</strain>
    </source>
</reference>
<comment type="subcellular location">
    <subcellularLocation>
        <location evidence="9 10">Cytoplasm</location>
    </subcellularLocation>
</comment>
<feature type="active site" description="Proton acceptor" evidence="9">
    <location>
        <position position="171"/>
    </location>
</feature>
<evidence type="ECO:0000256" key="1">
    <source>
        <dbReference type="ARBA" id="ARBA00004680"/>
    </source>
</evidence>
<comment type="pathway">
    <text evidence="9 10">Carbohydrate biosynthesis; gluconeogenesis.</text>
</comment>
<dbReference type="KEGG" id="fcz:IMF26_05350"/>
<evidence type="ECO:0000256" key="9">
    <source>
        <dbReference type="HAMAP-Rule" id="MF_00147"/>
    </source>
</evidence>
<dbReference type="GO" id="GO:0005829">
    <property type="term" value="C:cytosol"/>
    <property type="evidence" value="ECO:0007669"/>
    <property type="project" value="TreeGrafter"/>
</dbReference>
<dbReference type="FunFam" id="3.20.20.70:FF:000016">
    <property type="entry name" value="Triosephosphate isomerase"/>
    <property type="match status" value="1"/>
</dbReference>
<dbReference type="NCBIfam" id="TIGR00419">
    <property type="entry name" value="tim"/>
    <property type="match status" value="1"/>
</dbReference>
<dbReference type="InterPro" id="IPR035990">
    <property type="entry name" value="TIM_sf"/>
</dbReference>
<evidence type="ECO:0000313" key="11">
    <source>
        <dbReference type="EMBL" id="QUL99465.1"/>
    </source>
</evidence>
<dbReference type="SUPFAM" id="SSF51351">
    <property type="entry name" value="Triosephosphate isomerase (TIM)"/>
    <property type="match status" value="1"/>
</dbReference>
<dbReference type="GO" id="GO:0006094">
    <property type="term" value="P:gluconeogenesis"/>
    <property type="evidence" value="ECO:0007669"/>
    <property type="project" value="UniProtKB-UniRule"/>
</dbReference>
<evidence type="ECO:0000256" key="8">
    <source>
        <dbReference type="ARBA" id="ARBA00023235"/>
    </source>
</evidence>
<keyword evidence="5 9" id="KW-0312">Gluconeogenesis</keyword>
<gene>
    <name evidence="9" type="primary">tpiA</name>
    <name evidence="11" type="ORF">IMF26_05350</name>
</gene>
<feature type="binding site" evidence="9">
    <location>
        <position position="177"/>
    </location>
    <ligand>
        <name>substrate</name>
    </ligand>
</feature>
<comment type="pathway">
    <text evidence="1 9 10">Carbohydrate degradation; glycolysis; D-glyceraldehyde 3-phosphate from glycerone phosphate: step 1/1.</text>
</comment>
<keyword evidence="8 9" id="KW-0413">Isomerase</keyword>
<comment type="similarity">
    <text evidence="2 9 10">Belongs to the triosephosphate isomerase family.</text>
</comment>
<evidence type="ECO:0000256" key="10">
    <source>
        <dbReference type="RuleBase" id="RU363013"/>
    </source>
</evidence>
<dbReference type="PROSITE" id="PS51440">
    <property type="entry name" value="TIM_2"/>
    <property type="match status" value="1"/>
</dbReference>
<evidence type="ECO:0000256" key="4">
    <source>
        <dbReference type="ARBA" id="ARBA00019397"/>
    </source>
</evidence>
<dbReference type="HAMAP" id="MF_00147_B">
    <property type="entry name" value="TIM_B"/>
    <property type="match status" value="1"/>
</dbReference>
<dbReference type="Gene3D" id="3.20.20.70">
    <property type="entry name" value="Aldolase class I"/>
    <property type="match status" value="1"/>
</dbReference>
<dbReference type="InterPro" id="IPR022896">
    <property type="entry name" value="TrioseP_Isoase_bac/euk"/>
</dbReference>
<dbReference type="InterPro" id="IPR013785">
    <property type="entry name" value="Aldolase_TIM"/>
</dbReference>
<protein>
    <recommendedName>
        <fullName evidence="4 9">Triosephosphate isomerase</fullName>
        <shortName evidence="9">TIM</shortName>
        <shortName evidence="9">TPI</shortName>
        <ecNumber evidence="3 9">5.3.1.1</ecNumber>
    </recommendedName>
    <alternativeName>
        <fullName evidence="9">Triose-phosphate isomerase</fullName>
    </alternativeName>
</protein>
<keyword evidence="7 9" id="KW-0324">Glycolysis</keyword>
<feature type="binding site" evidence="9">
    <location>
        <begin position="9"/>
        <end position="11"/>
    </location>
    <ligand>
        <name>substrate</name>
    </ligand>
</feature>
<proteinExistence type="inferred from homology"/>
<name>A0AAT9LI12_9FIRM</name>
<dbReference type="AlphaFoldDB" id="A0AAT9LI12"/>
<dbReference type="Pfam" id="PF00121">
    <property type="entry name" value="TIM"/>
    <property type="match status" value="1"/>
</dbReference>
<organism evidence="11">
    <name type="scientific">Candidatus Fermentithermobacillus carboniphilus</name>
    <dbReference type="NCBI Taxonomy" id="3085328"/>
    <lineage>
        <taxon>Bacteria</taxon>
        <taxon>Bacillati</taxon>
        <taxon>Bacillota</taxon>
        <taxon>Candidatus Fermentithermobacillia</taxon>
        <taxon>Candidatus Fermentithermobacillales</taxon>
        <taxon>Candidatus Fermentithermobacillaceae</taxon>
        <taxon>Candidatus Fermentithermobacillus</taxon>
    </lineage>
</organism>
<comment type="catalytic activity">
    <reaction evidence="9 10">
        <text>D-glyceraldehyde 3-phosphate = dihydroxyacetone phosphate</text>
        <dbReference type="Rhea" id="RHEA:18585"/>
        <dbReference type="ChEBI" id="CHEBI:57642"/>
        <dbReference type="ChEBI" id="CHEBI:59776"/>
        <dbReference type="EC" id="5.3.1.1"/>
    </reaction>
</comment>
<dbReference type="InterPro" id="IPR000652">
    <property type="entry name" value="Triosephosphate_isomerase"/>
</dbReference>